<keyword evidence="3 5" id="KW-0238">DNA-binding</keyword>
<sequence>MTTIRLKFRSSSVEGRPGTLYYQICRRQSYKRINTRMHIYPFQWDPASCTLRHDKDRLGILSEYQKNIDRDLLLLKDIVDKMNSTGKDYTPGDVISRFMSKGHELSAVMFMKHEIQALTCAMKLGSARNHRKTLNSFSAFLHNHDILLSDLDWKLISEYEYWLYRRNVARNTVSFYMRILRSVYNKAVKEGLIVQKNPFKDAYTGIEHTRKRAVDEDVMLRLISMDLSCSEALTLARDLFIFSYCARGMAFVDIVFLHKSDITGNILRYVRKKTGQQMCIRIEPCLRCIIDRYSAITADSPYVFPVIKSTDTTEAYRQYQTALGYHNRKLKRISRMLGLDTPLSSYVSRHTWATTARNRNTPIAVISSGMGHTSEHTTQIYLAAISDSVIDQFNHHILDPLNRAVENM</sequence>
<dbReference type="InterPro" id="IPR025269">
    <property type="entry name" value="SAM-like_dom"/>
</dbReference>
<evidence type="ECO:0000259" key="6">
    <source>
        <dbReference type="PROSITE" id="PS51900"/>
    </source>
</evidence>
<dbReference type="EMBL" id="DVHI01000069">
    <property type="protein sequence ID" value="HIR62929.1"/>
    <property type="molecule type" value="Genomic_DNA"/>
</dbReference>
<accession>A0A9D1E1Z2</accession>
<dbReference type="GO" id="GO:0006310">
    <property type="term" value="P:DNA recombination"/>
    <property type="evidence" value="ECO:0007669"/>
    <property type="project" value="UniProtKB-KW"/>
</dbReference>
<keyword evidence="4" id="KW-0233">DNA recombination</keyword>
<dbReference type="GO" id="GO:0003677">
    <property type="term" value="F:DNA binding"/>
    <property type="evidence" value="ECO:0007669"/>
    <property type="project" value="UniProtKB-UniRule"/>
</dbReference>
<dbReference type="InterPro" id="IPR044068">
    <property type="entry name" value="CB"/>
</dbReference>
<evidence type="ECO:0000313" key="8">
    <source>
        <dbReference type="Proteomes" id="UP000886744"/>
    </source>
</evidence>
<reference evidence="7" key="1">
    <citation type="submission" date="2020-10" db="EMBL/GenBank/DDBJ databases">
        <authorList>
            <person name="Gilroy R."/>
        </authorList>
    </citation>
    <scope>NUCLEOTIDE SEQUENCE</scope>
    <source>
        <strain evidence="7">ChiHjej13B12-12457</strain>
    </source>
</reference>
<dbReference type="AlphaFoldDB" id="A0A9D1E1Z2"/>
<name>A0A9D1E1Z2_9BACT</name>
<dbReference type="InterPro" id="IPR013762">
    <property type="entry name" value="Integrase-like_cat_sf"/>
</dbReference>
<dbReference type="CDD" id="cd01185">
    <property type="entry name" value="INTN1_C_like"/>
    <property type="match status" value="1"/>
</dbReference>
<dbReference type="InterPro" id="IPR011010">
    <property type="entry name" value="DNA_brk_join_enz"/>
</dbReference>
<dbReference type="InterPro" id="IPR002104">
    <property type="entry name" value="Integrase_catalytic"/>
</dbReference>
<dbReference type="InterPro" id="IPR050090">
    <property type="entry name" value="Tyrosine_recombinase_XerCD"/>
</dbReference>
<comment type="caution">
    <text evidence="7">The sequence shown here is derived from an EMBL/GenBank/DDBJ whole genome shotgun (WGS) entry which is preliminary data.</text>
</comment>
<proteinExistence type="inferred from homology"/>
<dbReference type="Gene3D" id="1.10.150.130">
    <property type="match status" value="1"/>
</dbReference>
<keyword evidence="2" id="KW-0229">DNA integration</keyword>
<organism evidence="7 8">
    <name type="scientific">Candidatus Coprenecus avistercoris</name>
    <dbReference type="NCBI Taxonomy" id="2840730"/>
    <lineage>
        <taxon>Bacteria</taxon>
        <taxon>Pseudomonadati</taxon>
        <taxon>Bacteroidota</taxon>
        <taxon>Bacteroidia</taxon>
        <taxon>Bacteroidales</taxon>
        <taxon>Rikenellaceae</taxon>
        <taxon>Rikenellaceae incertae sedis</taxon>
        <taxon>Candidatus Coprenecus</taxon>
    </lineage>
</organism>
<evidence type="ECO:0000256" key="2">
    <source>
        <dbReference type="ARBA" id="ARBA00022908"/>
    </source>
</evidence>
<comment type="similarity">
    <text evidence="1">Belongs to the 'phage' integrase family.</text>
</comment>
<evidence type="ECO:0000313" key="7">
    <source>
        <dbReference type="EMBL" id="HIR62929.1"/>
    </source>
</evidence>
<reference evidence="7" key="2">
    <citation type="journal article" date="2021" name="PeerJ">
        <title>Extensive microbial diversity within the chicken gut microbiome revealed by metagenomics and culture.</title>
        <authorList>
            <person name="Gilroy R."/>
            <person name="Ravi A."/>
            <person name="Getino M."/>
            <person name="Pursley I."/>
            <person name="Horton D.L."/>
            <person name="Alikhan N.F."/>
            <person name="Baker D."/>
            <person name="Gharbi K."/>
            <person name="Hall N."/>
            <person name="Watson M."/>
            <person name="Adriaenssens E.M."/>
            <person name="Foster-Nyarko E."/>
            <person name="Jarju S."/>
            <person name="Secka A."/>
            <person name="Antonio M."/>
            <person name="Oren A."/>
            <person name="Chaudhuri R.R."/>
            <person name="La Ragione R."/>
            <person name="Hildebrand F."/>
            <person name="Pallen M.J."/>
        </authorList>
    </citation>
    <scope>NUCLEOTIDE SEQUENCE</scope>
    <source>
        <strain evidence="7">ChiHjej13B12-12457</strain>
    </source>
</reference>
<evidence type="ECO:0000256" key="3">
    <source>
        <dbReference type="ARBA" id="ARBA00023125"/>
    </source>
</evidence>
<dbReference type="PANTHER" id="PTHR30349">
    <property type="entry name" value="PHAGE INTEGRASE-RELATED"/>
    <property type="match status" value="1"/>
</dbReference>
<evidence type="ECO:0000256" key="1">
    <source>
        <dbReference type="ARBA" id="ARBA00008857"/>
    </source>
</evidence>
<evidence type="ECO:0000256" key="4">
    <source>
        <dbReference type="ARBA" id="ARBA00023172"/>
    </source>
</evidence>
<feature type="domain" description="Core-binding (CB)" evidence="6">
    <location>
        <begin position="109"/>
        <end position="188"/>
    </location>
</feature>
<evidence type="ECO:0000256" key="5">
    <source>
        <dbReference type="PROSITE-ProRule" id="PRU01248"/>
    </source>
</evidence>
<dbReference type="Proteomes" id="UP000886744">
    <property type="component" value="Unassembled WGS sequence"/>
</dbReference>
<gene>
    <name evidence="7" type="ORF">IAC94_05350</name>
</gene>
<dbReference type="Pfam" id="PF13102">
    <property type="entry name" value="Phage_int_SAM_5"/>
    <property type="match status" value="1"/>
</dbReference>
<dbReference type="GO" id="GO:0015074">
    <property type="term" value="P:DNA integration"/>
    <property type="evidence" value="ECO:0007669"/>
    <property type="project" value="UniProtKB-KW"/>
</dbReference>
<protein>
    <submittedName>
        <fullName evidence="7">Site-specific integrase</fullName>
    </submittedName>
</protein>
<dbReference type="PROSITE" id="PS51900">
    <property type="entry name" value="CB"/>
    <property type="match status" value="1"/>
</dbReference>
<dbReference type="PANTHER" id="PTHR30349:SF64">
    <property type="entry name" value="PROPHAGE INTEGRASE INTD-RELATED"/>
    <property type="match status" value="1"/>
</dbReference>
<dbReference type="Gene3D" id="1.10.443.10">
    <property type="entry name" value="Intergrase catalytic core"/>
    <property type="match status" value="1"/>
</dbReference>
<dbReference type="Pfam" id="PF00589">
    <property type="entry name" value="Phage_integrase"/>
    <property type="match status" value="1"/>
</dbReference>
<dbReference type="SUPFAM" id="SSF56349">
    <property type="entry name" value="DNA breaking-rejoining enzymes"/>
    <property type="match status" value="1"/>
</dbReference>
<dbReference type="InterPro" id="IPR010998">
    <property type="entry name" value="Integrase_recombinase_N"/>
</dbReference>